<reference evidence="1 2" key="1">
    <citation type="journal article" date="2015" name="Genome Biol. Evol.">
        <title>Comparative Genomics of a Bacterivorous Green Alga Reveals Evolutionary Causalities and Consequences of Phago-Mixotrophic Mode of Nutrition.</title>
        <authorList>
            <person name="Burns J.A."/>
            <person name="Paasch A."/>
            <person name="Narechania A."/>
            <person name="Kim E."/>
        </authorList>
    </citation>
    <scope>NUCLEOTIDE SEQUENCE [LARGE SCALE GENOMIC DNA]</scope>
    <source>
        <strain evidence="1 2">PLY_AMNH</strain>
    </source>
</reference>
<comment type="caution">
    <text evidence="1">The sequence shown here is derived from an EMBL/GenBank/DDBJ whole genome shotgun (WGS) entry which is preliminary data.</text>
</comment>
<proteinExistence type="predicted"/>
<protein>
    <submittedName>
        <fullName evidence="1">Uncharacterized protein</fullName>
    </submittedName>
</protein>
<dbReference type="EMBL" id="LGRX02006236">
    <property type="protein sequence ID" value="KAK3277142.1"/>
    <property type="molecule type" value="Genomic_DNA"/>
</dbReference>
<sequence length="175" mass="20302">MSEGLENTEDPRVLGRLSNLLSDANAKLARKTDEAALAQECAALAKSWKGREASWPEQKRQLVDKLALEYGKRMVLWDDEGSGFYLWINWDWETNKPRKLRDHNRQSVNRREAGWYENYKHLIGPPLLDPTIEDAHLATWIDANTMRVHRFLNTLDKQGDTKESTEDNKIMIHDA</sequence>
<name>A0AAE0L9S5_9CHLO</name>
<accession>A0AAE0L9S5</accession>
<organism evidence="1 2">
    <name type="scientific">Cymbomonas tetramitiformis</name>
    <dbReference type="NCBI Taxonomy" id="36881"/>
    <lineage>
        <taxon>Eukaryota</taxon>
        <taxon>Viridiplantae</taxon>
        <taxon>Chlorophyta</taxon>
        <taxon>Pyramimonadophyceae</taxon>
        <taxon>Pyramimonadales</taxon>
        <taxon>Pyramimonadaceae</taxon>
        <taxon>Cymbomonas</taxon>
    </lineage>
</organism>
<evidence type="ECO:0000313" key="1">
    <source>
        <dbReference type="EMBL" id="KAK3277142.1"/>
    </source>
</evidence>
<dbReference type="AlphaFoldDB" id="A0AAE0L9S5"/>
<evidence type="ECO:0000313" key="2">
    <source>
        <dbReference type="Proteomes" id="UP001190700"/>
    </source>
</evidence>
<keyword evidence="2" id="KW-1185">Reference proteome</keyword>
<dbReference type="Proteomes" id="UP001190700">
    <property type="component" value="Unassembled WGS sequence"/>
</dbReference>
<gene>
    <name evidence="1" type="ORF">CYMTET_14829</name>
</gene>